<organism evidence="5 6">
    <name type="scientific">Aphanomyces euteiches</name>
    <dbReference type="NCBI Taxonomy" id="100861"/>
    <lineage>
        <taxon>Eukaryota</taxon>
        <taxon>Sar</taxon>
        <taxon>Stramenopiles</taxon>
        <taxon>Oomycota</taxon>
        <taxon>Saprolegniomycetes</taxon>
        <taxon>Saprolegniales</taxon>
        <taxon>Verrucalvaceae</taxon>
        <taxon>Aphanomyces</taxon>
    </lineage>
</organism>
<dbReference type="GO" id="GO:0030864">
    <property type="term" value="C:cortical actin cytoskeleton"/>
    <property type="evidence" value="ECO:0007669"/>
    <property type="project" value="TreeGrafter"/>
</dbReference>
<comment type="caution">
    <text evidence="5">The sequence shown here is derived from an EMBL/GenBank/DDBJ whole genome shotgun (WGS) entry which is preliminary data.</text>
</comment>
<keyword evidence="2" id="KW-0677">Repeat</keyword>
<dbReference type="GO" id="GO:0030042">
    <property type="term" value="P:actin filament depolymerization"/>
    <property type="evidence" value="ECO:0007669"/>
    <property type="project" value="TreeGrafter"/>
</dbReference>
<dbReference type="AlphaFoldDB" id="A0A6G0WHC6"/>
<dbReference type="SMART" id="SM00320">
    <property type="entry name" value="WD40"/>
    <property type="match status" value="11"/>
</dbReference>
<keyword evidence="6" id="KW-1185">Reference proteome</keyword>
<sequence length="620" mass="66327">MSNSNNPTERIPSPNLKSTFSPHPTTSRGSPTVLSVHPKEPKIIYCTGKLVIVRDLANPVDCFIYRGHNDTTTVAKFSPSGYWVASADVSGKIRVWSWDNPEHTLKVEIPVFAGEVKDLSWDPESKRIVAVGDGRNLLARVFMWDTGNSIGDIVGHSKRIMSCDYKPNRPFRILTASEDALVCAYEGPPFKFKHSIPAHTSFANCVRYSPDGVHAVSVGSDKGMVLYDAKTSEKIAVFPVEHAVSIYSVAWSPDCMQLLTASGDKTVKLWDVSTLSVVTTFTFGSAVSDMQCGVVWVGDFLVSLSLSGDLNYLDINNPSKPLRVLQGHQVSLQAIAVDPETATIVTGSYDGAVVAWKGSNGHRLDGAVHTAKVTSIDVHKGLVASGGWDDVVRFGSLAEATYSGSVGLNGAQPSDVALATHSASGTILCAVGTNKGVKLIADGQLAFESPNFAWTPTSVAISPSGTTVAVGGDEDRLIHIFQVVQNGSGFTLEETATYAGHSGALTCLSFSPDGTLLAAGDSGREVRIWDVATGTARVAGQWVHHTTRVTTLAWSPSGTHVATGSLDEHIFVWSVEKPANRFKFEYTHKDGVMGVKFMADDHLISVGNDSSVHTWLVPAI</sequence>
<dbReference type="InterPro" id="IPR019775">
    <property type="entry name" value="WD40_repeat_CS"/>
</dbReference>
<dbReference type="PROSITE" id="PS00678">
    <property type="entry name" value="WD_REPEATS_1"/>
    <property type="match status" value="1"/>
</dbReference>
<evidence type="ECO:0000256" key="3">
    <source>
        <dbReference type="PROSITE-ProRule" id="PRU00221"/>
    </source>
</evidence>
<dbReference type="VEuPathDB" id="FungiDB:AeMF1_020940"/>
<dbReference type="EMBL" id="VJMJ01000213">
    <property type="protein sequence ID" value="KAF0726567.1"/>
    <property type="molecule type" value="Genomic_DNA"/>
</dbReference>
<feature type="repeat" description="WD" evidence="3">
    <location>
        <begin position="325"/>
        <end position="357"/>
    </location>
</feature>
<gene>
    <name evidence="5" type="ORF">Ae201684_015192</name>
</gene>
<evidence type="ECO:0000313" key="5">
    <source>
        <dbReference type="EMBL" id="KAF0726567.1"/>
    </source>
</evidence>
<dbReference type="GO" id="GO:0051015">
    <property type="term" value="F:actin filament binding"/>
    <property type="evidence" value="ECO:0007669"/>
    <property type="project" value="TreeGrafter"/>
</dbReference>
<feature type="repeat" description="WD" evidence="3">
    <location>
        <begin position="239"/>
        <end position="280"/>
    </location>
</feature>
<dbReference type="Gene3D" id="2.130.10.10">
    <property type="entry name" value="YVTN repeat-like/Quinoprotein amine dehydrogenase"/>
    <property type="match status" value="2"/>
</dbReference>
<dbReference type="PROSITE" id="PS50294">
    <property type="entry name" value="WD_REPEATS_REGION"/>
    <property type="match status" value="5"/>
</dbReference>
<feature type="repeat" description="WD" evidence="3">
    <location>
        <begin position="65"/>
        <end position="106"/>
    </location>
</feature>
<name>A0A6G0WHC6_9STRA</name>
<feature type="region of interest" description="Disordered" evidence="4">
    <location>
        <begin position="1"/>
        <end position="34"/>
    </location>
</feature>
<evidence type="ECO:0000313" key="6">
    <source>
        <dbReference type="Proteomes" id="UP000481153"/>
    </source>
</evidence>
<dbReference type="SUPFAM" id="SSF50978">
    <property type="entry name" value="WD40 repeat-like"/>
    <property type="match status" value="2"/>
</dbReference>
<dbReference type="InterPro" id="IPR001680">
    <property type="entry name" value="WD40_rpt"/>
</dbReference>
<evidence type="ECO:0000256" key="4">
    <source>
        <dbReference type="SAM" id="MobiDB-lite"/>
    </source>
</evidence>
<reference evidence="5 6" key="1">
    <citation type="submission" date="2019-07" db="EMBL/GenBank/DDBJ databases">
        <title>Genomics analysis of Aphanomyces spp. identifies a new class of oomycete effector associated with host adaptation.</title>
        <authorList>
            <person name="Gaulin E."/>
        </authorList>
    </citation>
    <scope>NUCLEOTIDE SEQUENCE [LARGE SCALE GENOMIC DNA]</scope>
    <source>
        <strain evidence="5 6">ATCC 201684</strain>
    </source>
</reference>
<feature type="compositionally biased region" description="Polar residues" evidence="4">
    <location>
        <begin position="15"/>
        <end position="33"/>
    </location>
</feature>
<feature type="repeat" description="WD" evidence="3">
    <location>
        <begin position="498"/>
        <end position="539"/>
    </location>
</feature>
<dbReference type="FunFam" id="2.130.10.10:FF:000102">
    <property type="entry name" value="Actin-interacting protein 1"/>
    <property type="match status" value="1"/>
</dbReference>
<protein>
    <submittedName>
        <fullName evidence="5">Uncharacterized protein</fullName>
    </submittedName>
</protein>
<evidence type="ECO:0000256" key="2">
    <source>
        <dbReference type="ARBA" id="ARBA00022737"/>
    </source>
</evidence>
<dbReference type="PANTHER" id="PTHR19856">
    <property type="entry name" value="WD-REPEATCONTAINING PROTEIN WDR1"/>
    <property type="match status" value="1"/>
</dbReference>
<keyword evidence="1 3" id="KW-0853">WD repeat</keyword>
<dbReference type="CDD" id="cd00200">
    <property type="entry name" value="WD40"/>
    <property type="match status" value="1"/>
</dbReference>
<dbReference type="PANTHER" id="PTHR19856:SF0">
    <property type="entry name" value="WD REPEAT-CONTAINING PROTEIN 1"/>
    <property type="match status" value="1"/>
</dbReference>
<feature type="repeat" description="WD" evidence="3">
    <location>
        <begin position="196"/>
        <end position="237"/>
    </location>
</feature>
<dbReference type="FunFam" id="2.130.10.10:FF:000167">
    <property type="entry name" value="Actin-interacting protein 1"/>
    <property type="match status" value="1"/>
</dbReference>
<dbReference type="Pfam" id="PF00400">
    <property type="entry name" value="WD40"/>
    <property type="match status" value="7"/>
</dbReference>
<dbReference type="PROSITE" id="PS50082">
    <property type="entry name" value="WD_REPEATS_2"/>
    <property type="match status" value="6"/>
</dbReference>
<feature type="repeat" description="WD" evidence="3">
    <location>
        <begin position="542"/>
        <end position="576"/>
    </location>
</feature>
<dbReference type="Proteomes" id="UP000481153">
    <property type="component" value="Unassembled WGS sequence"/>
</dbReference>
<evidence type="ECO:0000256" key="1">
    <source>
        <dbReference type="ARBA" id="ARBA00022574"/>
    </source>
</evidence>
<proteinExistence type="predicted"/>
<dbReference type="InterPro" id="IPR015943">
    <property type="entry name" value="WD40/YVTN_repeat-like_dom_sf"/>
</dbReference>
<accession>A0A6G0WHC6</accession>
<dbReference type="InterPro" id="IPR036322">
    <property type="entry name" value="WD40_repeat_dom_sf"/>
</dbReference>